<name>A0A8T0G8S9_CERPU</name>
<accession>A0A8T0G8S9</accession>
<dbReference type="Proteomes" id="UP000822688">
    <property type="component" value="Chromosome 12"/>
</dbReference>
<gene>
    <name evidence="2" type="ORF">KC19_12G124500</name>
</gene>
<protein>
    <submittedName>
        <fullName evidence="2">Uncharacterized protein</fullName>
    </submittedName>
</protein>
<feature type="region of interest" description="Disordered" evidence="1">
    <location>
        <begin position="1"/>
        <end position="71"/>
    </location>
</feature>
<sequence>MAEDKLSRQGQILERAATTDEKITDVAPEYRGHGATPEEKADENKPWISKGHTLANADDQNRDESGRPQPDIYAQELNKRLGPLNTVKDKIEDGIEAMIEKISGSTNDEE</sequence>
<feature type="compositionally biased region" description="Basic and acidic residues" evidence="1">
    <location>
        <begin position="17"/>
        <end position="45"/>
    </location>
</feature>
<evidence type="ECO:0000313" key="2">
    <source>
        <dbReference type="EMBL" id="KAG0554847.1"/>
    </source>
</evidence>
<comment type="caution">
    <text evidence="2">The sequence shown here is derived from an EMBL/GenBank/DDBJ whole genome shotgun (WGS) entry which is preliminary data.</text>
</comment>
<evidence type="ECO:0000313" key="3">
    <source>
        <dbReference type="Proteomes" id="UP000822688"/>
    </source>
</evidence>
<evidence type="ECO:0000256" key="1">
    <source>
        <dbReference type="SAM" id="MobiDB-lite"/>
    </source>
</evidence>
<organism evidence="2 3">
    <name type="scientific">Ceratodon purpureus</name>
    <name type="common">Fire moss</name>
    <name type="synonym">Dicranum purpureum</name>
    <dbReference type="NCBI Taxonomy" id="3225"/>
    <lineage>
        <taxon>Eukaryota</taxon>
        <taxon>Viridiplantae</taxon>
        <taxon>Streptophyta</taxon>
        <taxon>Embryophyta</taxon>
        <taxon>Bryophyta</taxon>
        <taxon>Bryophytina</taxon>
        <taxon>Bryopsida</taxon>
        <taxon>Dicranidae</taxon>
        <taxon>Pseudoditrichales</taxon>
        <taxon>Ditrichaceae</taxon>
        <taxon>Ceratodon</taxon>
    </lineage>
</organism>
<dbReference type="EMBL" id="CM026433">
    <property type="protein sequence ID" value="KAG0554847.1"/>
    <property type="molecule type" value="Genomic_DNA"/>
</dbReference>
<dbReference type="AlphaFoldDB" id="A0A8T0G8S9"/>
<proteinExistence type="predicted"/>
<keyword evidence="3" id="KW-1185">Reference proteome</keyword>
<reference evidence="2" key="1">
    <citation type="submission" date="2020-06" db="EMBL/GenBank/DDBJ databases">
        <title>WGS assembly of Ceratodon purpureus strain R40.</title>
        <authorList>
            <person name="Carey S.B."/>
            <person name="Jenkins J."/>
            <person name="Shu S."/>
            <person name="Lovell J.T."/>
            <person name="Sreedasyam A."/>
            <person name="Maumus F."/>
            <person name="Tiley G.P."/>
            <person name="Fernandez-Pozo N."/>
            <person name="Barry K."/>
            <person name="Chen C."/>
            <person name="Wang M."/>
            <person name="Lipzen A."/>
            <person name="Daum C."/>
            <person name="Saski C.A."/>
            <person name="Payton A.C."/>
            <person name="Mcbreen J.C."/>
            <person name="Conrad R.E."/>
            <person name="Kollar L.M."/>
            <person name="Olsson S."/>
            <person name="Huttunen S."/>
            <person name="Landis J.B."/>
            <person name="Wickett N.J."/>
            <person name="Johnson M.G."/>
            <person name="Rensing S.A."/>
            <person name="Grimwood J."/>
            <person name="Schmutz J."/>
            <person name="Mcdaniel S.F."/>
        </authorList>
    </citation>
    <scope>NUCLEOTIDE SEQUENCE</scope>
    <source>
        <strain evidence="2">R40</strain>
    </source>
</reference>